<dbReference type="Proteomes" id="UP000749320">
    <property type="component" value="Unassembled WGS sequence"/>
</dbReference>
<evidence type="ECO:0000313" key="2">
    <source>
        <dbReference type="Proteomes" id="UP000749320"/>
    </source>
</evidence>
<reference evidence="1" key="1">
    <citation type="journal article" date="2021" name="PeerJ">
        <title>Extensive microbial diversity within the chicken gut microbiome revealed by metagenomics and culture.</title>
        <authorList>
            <person name="Gilroy R."/>
            <person name="Ravi A."/>
            <person name="Getino M."/>
            <person name="Pursley I."/>
            <person name="Horton D.L."/>
            <person name="Alikhan N.F."/>
            <person name="Baker D."/>
            <person name="Gharbi K."/>
            <person name="Hall N."/>
            <person name="Watson M."/>
            <person name="Adriaenssens E.M."/>
            <person name="Foster-Nyarko E."/>
            <person name="Jarju S."/>
            <person name="Secka A."/>
            <person name="Antonio M."/>
            <person name="Oren A."/>
            <person name="Chaudhuri R.R."/>
            <person name="La Ragione R."/>
            <person name="Hildebrand F."/>
            <person name="Pallen M.J."/>
        </authorList>
    </citation>
    <scope>NUCLEOTIDE SEQUENCE</scope>
    <source>
        <strain evidence="1">CHK193-16274</strain>
    </source>
</reference>
<feature type="non-terminal residue" evidence="1">
    <location>
        <position position="1"/>
    </location>
</feature>
<dbReference type="AlphaFoldDB" id="A0A921G9J5"/>
<sequence>NFEFLRYLMTQNLRYQLALEDYELDTGNKLELLMTIWSKLDVFRKNRENWSLEKQIQEAKIIQEDFQQVVNEIGKEHFTFYEDGDINYIWKKVKKEDINE</sequence>
<organism evidence="1 2">
    <name type="scientific">Thomasclavelia spiroformis</name>
    <dbReference type="NCBI Taxonomy" id="29348"/>
    <lineage>
        <taxon>Bacteria</taxon>
        <taxon>Bacillati</taxon>
        <taxon>Bacillota</taxon>
        <taxon>Erysipelotrichia</taxon>
        <taxon>Erysipelotrichales</taxon>
        <taxon>Coprobacillaceae</taxon>
        <taxon>Thomasclavelia</taxon>
    </lineage>
</organism>
<accession>A0A921G9J5</accession>
<gene>
    <name evidence="1" type="ORF">K8V91_00350</name>
</gene>
<name>A0A921G9J5_9FIRM</name>
<proteinExistence type="predicted"/>
<protein>
    <submittedName>
        <fullName evidence="1">Uncharacterized protein</fullName>
    </submittedName>
</protein>
<reference evidence="1" key="2">
    <citation type="submission" date="2021-09" db="EMBL/GenBank/DDBJ databases">
        <authorList>
            <person name="Gilroy R."/>
        </authorList>
    </citation>
    <scope>NUCLEOTIDE SEQUENCE</scope>
    <source>
        <strain evidence="1">CHK193-16274</strain>
    </source>
</reference>
<evidence type="ECO:0000313" key="1">
    <source>
        <dbReference type="EMBL" id="HJF39347.1"/>
    </source>
</evidence>
<comment type="caution">
    <text evidence="1">The sequence shown here is derived from an EMBL/GenBank/DDBJ whole genome shotgun (WGS) entry which is preliminary data.</text>
</comment>
<dbReference type="EMBL" id="DYWV01000012">
    <property type="protein sequence ID" value="HJF39347.1"/>
    <property type="molecule type" value="Genomic_DNA"/>
</dbReference>